<proteinExistence type="predicted"/>
<protein>
    <submittedName>
        <fullName evidence="1">Uncharacterized protein</fullName>
    </submittedName>
</protein>
<organism evidence="1 2">
    <name type="scientific">Bradyrhizobium japonicum</name>
    <dbReference type="NCBI Taxonomy" id="375"/>
    <lineage>
        <taxon>Bacteria</taxon>
        <taxon>Pseudomonadati</taxon>
        <taxon>Pseudomonadota</taxon>
        <taxon>Alphaproteobacteria</taxon>
        <taxon>Hyphomicrobiales</taxon>
        <taxon>Nitrobacteraceae</taxon>
        <taxon>Bradyrhizobium</taxon>
    </lineage>
</organism>
<accession>A0A1L3FI37</accession>
<dbReference type="Proteomes" id="UP000181962">
    <property type="component" value="Chromosome"/>
</dbReference>
<reference evidence="1 2" key="1">
    <citation type="submission" date="2016-11" db="EMBL/GenBank/DDBJ databases">
        <title>Complete Genome Sequence of Bradyrhizobium sp. strain J5, an isolated from soybean nodule in Hokkaido.</title>
        <authorList>
            <person name="Kanehara K."/>
        </authorList>
    </citation>
    <scope>NUCLEOTIDE SEQUENCE [LARGE SCALE GENOMIC DNA]</scope>
    <source>
        <strain evidence="1 2">J5</strain>
    </source>
</reference>
<name>A0A1L3FI37_BRAJP</name>
<evidence type="ECO:0000313" key="1">
    <source>
        <dbReference type="EMBL" id="APG12954.1"/>
    </source>
</evidence>
<dbReference type="EMBL" id="CP017637">
    <property type="protein sequence ID" value="APG12954.1"/>
    <property type="molecule type" value="Genomic_DNA"/>
</dbReference>
<sequence length="73" mass="8563">MAREAFARLMLLTYRALEVLMTFLFPAWYGPSARYRPENHYMRGPGPKWRAKYLAESVSPPTRSITSSRPRQE</sequence>
<gene>
    <name evidence="1" type="ORF">BKD09_31890</name>
</gene>
<evidence type="ECO:0000313" key="2">
    <source>
        <dbReference type="Proteomes" id="UP000181962"/>
    </source>
</evidence>
<dbReference type="AlphaFoldDB" id="A0A1L3FI37"/>